<dbReference type="EMBL" id="JTDY01000230">
    <property type="protein sequence ID" value="KOB78173.1"/>
    <property type="molecule type" value="Genomic_DNA"/>
</dbReference>
<evidence type="ECO:0000256" key="1">
    <source>
        <dbReference type="SAM" id="Coils"/>
    </source>
</evidence>
<feature type="coiled-coil region" evidence="1">
    <location>
        <begin position="251"/>
        <end position="278"/>
    </location>
</feature>
<accession>A0A0L7LRT1</accession>
<reference evidence="2 3" key="1">
    <citation type="journal article" date="2015" name="Genome Biol. Evol.">
        <title>The genome of winter moth (Operophtera brumata) provides a genomic perspective on sexual dimorphism and phenology.</title>
        <authorList>
            <person name="Derks M.F."/>
            <person name="Smit S."/>
            <person name="Salis L."/>
            <person name="Schijlen E."/>
            <person name="Bossers A."/>
            <person name="Mateman C."/>
            <person name="Pijl A.S."/>
            <person name="de Ridder D."/>
            <person name="Groenen M.A."/>
            <person name="Visser M.E."/>
            <person name="Megens H.J."/>
        </authorList>
    </citation>
    <scope>NUCLEOTIDE SEQUENCE [LARGE SCALE GENOMIC DNA]</scope>
    <source>
        <strain evidence="2">WM2013NL</strain>
        <tissue evidence="2">Head and thorax</tissue>
    </source>
</reference>
<sequence length="437" mass="50678">MVSFRLSWKNVLTTCRVPCIVGFLNRVVSSLLRKRTNDRSCAVLCVFLESCRVVSSLNFVLESYAALKELEARIGTKSSKDMVGELKMVSVSTWPAHDLLLLVRDDLKMNMEWRAKNNEIDEETDQLHKMELMTLQCKLDEVGKKEDEPIEAEQIPDKNTPSYQRMSEELAKEKSAREALKDVVSAAENMLRVARARITTLERQLKETKTDLDTARKKHKDLEQLYRHRETSYDARSKKLLEVSKTGEITIEGLARQRDALELRVKELHLQAQAAEKVSQTGEQEHRSRIESLLAKVAEQEKYKKKTDMRVIELEGKVKELEENLQAMRERSVRLVDVERKRCLEYIPSKECEPSDRETEIWKELQVTRVALSRAEDDLRQSRADKDSFLISLSKIAEKEDANSFKEKMATVLLDKEQKIVKFQQSIKTMQENEKLM</sequence>
<dbReference type="Proteomes" id="UP000037510">
    <property type="component" value="Unassembled WGS sequence"/>
</dbReference>
<keyword evidence="1" id="KW-0175">Coiled coil</keyword>
<dbReference type="AlphaFoldDB" id="A0A0L7LRT1"/>
<organism evidence="2 3">
    <name type="scientific">Operophtera brumata</name>
    <name type="common">Winter moth</name>
    <name type="synonym">Phalaena brumata</name>
    <dbReference type="NCBI Taxonomy" id="104452"/>
    <lineage>
        <taxon>Eukaryota</taxon>
        <taxon>Metazoa</taxon>
        <taxon>Ecdysozoa</taxon>
        <taxon>Arthropoda</taxon>
        <taxon>Hexapoda</taxon>
        <taxon>Insecta</taxon>
        <taxon>Pterygota</taxon>
        <taxon>Neoptera</taxon>
        <taxon>Endopterygota</taxon>
        <taxon>Lepidoptera</taxon>
        <taxon>Glossata</taxon>
        <taxon>Ditrysia</taxon>
        <taxon>Geometroidea</taxon>
        <taxon>Geometridae</taxon>
        <taxon>Larentiinae</taxon>
        <taxon>Operophtera</taxon>
    </lineage>
</organism>
<keyword evidence="3" id="KW-1185">Reference proteome</keyword>
<name>A0A0L7LRT1_OPEBR</name>
<evidence type="ECO:0000313" key="2">
    <source>
        <dbReference type="EMBL" id="KOB78173.1"/>
    </source>
</evidence>
<protein>
    <submittedName>
        <fullName evidence="2">Uncharacterized protein</fullName>
    </submittedName>
</protein>
<evidence type="ECO:0000313" key="3">
    <source>
        <dbReference type="Proteomes" id="UP000037510"/>
    </source>
</evidence>
<gene>
    <name evidence="2" type="ORF">OBRU01_00558</name>
</gene>
<feature type="coiled-coil region" evidence="1">
    <location>
        <begin position="163"/>
        <end position="225"/>
    </location>
</feature>
<comment type="caution">
    <text evidence="2">The sequence shown here is derived from an EMBL/GenBank/DDBJ whole genome shotgun (WGS) entry which is preliminary data.</text>
</comment>
<proteinExistence type="predicted"/>
<feature type="coiled-coil region" evidence="1">
    <location>
        <begin position="304"/>
        <end position="338"/>
    </location>
</feature>